<keyword evidence="3" id="KW-0067">ATP-binding</keyword>
<dbReference type="GO" id="GO:0016787">
    <property type="term" value="F:hydrolase activity"/>
    <property type="evidence" value="ECO:0007669"/>
    <property type="project" value="UniProtKB-KW"/>
</dbReference>
<feature type="compositionally biased region" description="Low complexity" evidence="9">
    <location>
        <begin position="379"/>
        <end position="397"/>
    </location>
</feature>
<comment type="similarity">
    <text evidence="1 8">Belongs to the TRAFAC class myosin-kinesin ATPase superfamily. Myosin family.</text>
</comment>
<dbReference type="GO" id="GO:0007015">
    <property type="term" value="P:actin filament organization"/>
    <property type="evidence" value="ECO:0007669"/>
    <property type="project" value="TreeGrafter"/>
</dbReference>
<name>A0AAD7ADV5_9AGAR</name>
<dbReference type="Gene3D" id="3.40.50.300">
    <property type="entry name" value="P-loop containing nucleotide triphosphate hydrolases"/>
    <property type="match status" value="1"/>
</dbReference>
<keyword evidence="2" id="KW-0547">Nucleotide-binding</keyword>
<dbReference type="PROSITE" id="PS51456">
    <property type="entry name" value="MYOSIN_MOTOR"/>
    <property type="match status" value="2"/>
</dbReference>
<dbReference type="PANTHER" id="PTHR13140">
    <property type="entry name" value="MYOSIN"/>
    <property type="match status" value="1"/>
</dbReference>
<dbReference type="InterPro" id="IPR001650">
    <property type="entry name" value="Helicase_C-like"/>
</dbReference>
<evidence type="ECO:0000256" key="3">
    <source>
        <dbReference type="ARBA" id="ARBA00022840"/>
    </source>
</evidence>
<evidence type="ECO:0000256" key="2">
    <source>
        <dbReference type="ARBA" id="ARBA00022741"/>
    </source>
</evidence>
<evidence type="ECO:0000256" key="6">
    <source>
        <dbReference type="ARBA" id="ARBA00023175"/>
    </source>
</evidence>
<feature type="region of interest" description="Disordered" evidence="9">
    <location>
        <begin position="1815"/>
        <end position="1867"/>
    </location>
</feature>
<keyword evidence="7 8" id="KW-0009">Actin-binding</keyword>
<dbReference type="InterPro" id="IPR027417">
    <property type="entry name" value="P-loop_NTPase"/>
</dbReference>
<feature type="compositionally biased region" description="Acidic residues" evidence="9">
    <location>
        <begin position="1561"/>
        <end position="1592"/>
    </location>
</feature>
<dbReference type="Gene3D" id="1.20.120.720">
    <property type="entry name" value="Myosin VI head, motor domain, U50 subdomain"/>
    <property type="match status" value="1"/>
</dbReference>
<evidence type="ECO:0000256" key="1">
    <source>
        <dbReference type="ARBA" id="ARBA00008314"/>
    </source>
</evidence>
<evidence type="ECO:0000256" key="8">
    <source>
        <dbReference type="PROSITE-ProRule" id="PRU00782"/>
    </source>
</evidence>
<keyword evidence="13" id="KW-1185">Reference proteome</keyword>
<protein>
    <submittedName>
        <fullName evidence="12">P-loop containing nucleoside triphosphate hydrolase protein</fullName>
    </submittedName>
</protein>
<dbReference type="Gene3D" id="3.40.850.10">
    <property type="entry name" value="Kinesin motor domain"/>
    <property type="match status" value="1"/>
</dbReference>
<dbReference type="InterPro" id="IPR036961">
    <property type="entry name" value="Kinesin_motor_dom_sf"/>
</dbReference>
<evidence type="ECO:0000256" key="4">
    <source>
        <dbReference type="ARBA" id="ARBA00023054"/>
    </source>
</evidence>
<keyword evidence="5 8" id="KW-0518">Myosin</keyword>
<dbReference type="PROSITE" id="PS51194">
    <property type="entry name" value="HELICASE_CTER"/>
    <property type="match status" value="1"/>
</dbReference>
<feature type="domain" description="Myosin motor" evidence="11">
    <location>
        <begin position="1010"/>
        <end position="1116"/>
    </location>
</feature>
<dbReference type="PRINTS" id="PR00193">
    <property type="entry name" value="MYOSINHEAVY"/>
</dbReference>
<dbReference type="Pfam" id="PF00063">
    <property type="entry name" value="Myosin_head"/>
    <property type="match status" value="2"/>
</dbReference>
<evidence type="ECO:0000256" key="5">
    <source>
        <dbReference type="ARBA" id="ARBA00023123"/>
    </source>
</evidence>
<dbReference type="GO" id="GO:0005524">
    <property type="term" value="F:ATP binding"/>
    <property type="evidence" value="ECO:0007669"/>
    <property type="project" value="UniProtKB-KW"/>
</dbReference>
<dbReference type="SUPFAM" id="SSF52540">
    <property type="entry name" value="P-loop containing nucleoside triphosphate hydrolases"/>
    <property type="match status" value="2"/>
</dbReference>
<evidence type="ECO:0000259" key="10">
    <source>
        <dbReference type="PROSITE" id="PS51194"/>
    </source>
</evidence>
<reference evidence="12" key="1">
    <citation type="submission" date="2023-03" db="EMBL/GenBank/DDBJ databases">
        <title>Massive genome expansion in bonnet fungi (Mycena s.s.) driven by repeated elements and novel gene families across ecological guilds.</title>
        <authorList>
            <consortium name="Lawrence Berkeley National Laboratory"/>
            <person name="Harder C.B."/>
            <person name="Miyauchi S."/>
            <person name="Viragh M."/>
            <person name="Kuo A."/>
            <person name="Thoen E."/>
            <person name="Andreopoulos B."/>
            <person name="Lu D."/>
            <person name="Skrede I."/>
            <person name="Drula E."/>
            <person name="Henrissat B."/>
            <person name="Morin E."/>
            <person name="Kohler A."/>
            <person name="Barry K."/>
            <person name="LaButti K."/>
            <person name="Morin E."/>
            <person name="Salamov A."/>
            <person name="Lipzen A."/>
            <person name="Mereny Z."/>
            <person name="Hegedus B."/>
            <person name="Baldrian P."/>
            <person name="Stursova M."/>
            <person name="Weitz H."/>
            <person name="Taylor A."/>
            <person name="Grigoriev I.V."/>
            <person name="Nagy L.G."/>
            <person name="Martin F."/>
            <person name="Kauserud H."/>
        </authorList>
    </citation>
    <scope>NUCLEOTIDE SEQUENCE</scope>
    <source>
        <strain evidence="12">CBHHK002</strain>
    </source>
</reference>
<comment type="caution">
    <text evidence="12">The sequence shown here is derived from an EMBL/GenBank/DDBJ whole genome shotgun (WGS) entry which is preliminary data.</text>
</comment>
<dbReference type="GO" id="GO:0051015">
    <property type="term" value="F:actin filament binding"/>
    <property type="evidence" value="ECO:0007669"/>
    <property type="project" value="TreeGrafter"/>
</dbReference>
<feature type="domain" description="Helicase C-terminal" evidence="10">
    <location>
        <begin position="1261"/>
        <end position="1421"/>
    </location>
</feature>
<proteinExistence type="inferred from homology"/>
<feature type="region of interest" description="Disordered" evidence="9">
    <location>
        <begin position="1561"/>
        <end position="1616"/>
    </location>
</feature>
<dbReference type="PANTHER" id="PTHR13140:SF857">
    <property type="entry name" value="MYOSIN-11"/>
    <property type="match status" value="1"/>
</dbReference>
<keyword evidence="4" id="KW-0175">Coiled coil</keyword>
<evidence type="ECO:0000259" key="11">
    <source>
        <dbReference type="PROSITE" id="PS51456"/>
    </source>
</evidence>
<dbReference type="SMART" id="SM00242">
    <property type="entry name" value="MYSc"/>
    <property type="match status" value="1"/>
</dbReference>
<keyword evidence="6" id="KW-0505">Motor protein</keyword>
<dbReference type="GO" id="GO:0005737">
    <property type="term" value="C:cytoplasm"/>
    <property type="evidence" value="ECO:0007669"/>
    <property type="project" value="TreeGrafter"/>
</dbReference>
<comment type="caution">
    <text evidence="8">Lacks conserved residue(s) required for the propagation of feature annotation.</text>
</comment>
<accession>A0AAD7ADV5</accession>
<dbReference type="Pfam" id="PF00271">
    <property type="entry name" value="Helicase_C"/>
    <property type="match status" value="1"/>
</dbReference>
<sequence length="2191" mass="248649">MGYPGSPTSPLPLYDHDPQAYTPTINMNMENWMFEQTIMVPSMYAFQYLPPNMSPAGEYWQGPQMPSPQHTAYFHYPSLPPDSPPLLKLQPPQHHSSAHPTARLPASPAPAAIPPSRAVFAFDSHAHLISPHRGASTPASPGLQVPSFMHGDADTMPVVNLEPGLGAGGNMVHSWASFSSLSNHYTAASWSASQTQLLEHPHPDRLLMDVLPVSEHDDDMQLMDLSHTHDHDRDVSHELVDIEAGRGGFGSTAGGEGRGGVAALARRQGVEMALVDVGAGDEDAADARAREAPLWIEEASPLLDLDTSLLPAVEQERAPVLIPMDVDDRPADEDAHALARPSTHMIDAVVRGMHELEHAALHSSRHRQLSSRLWTSPLRQTQTETQTSSRSRTHTRSTQSWAWNAYVSVPGACTPTAAAVHVHHGGRGRGGTGICRQAQPQPQHADTGVCRPRRLALPVPVPFPFPLPESATAARTHLFESDEGEDEETGKGLYSDAIVQQYRSKRRDENPPHIFAVAERAWEKVIQYLAAITTDVHPSHSRSLTISASSTMVSRSESFRRGHTISLSLSSSSGSHLLTARGRLGLLERQIHQANPILEVFGNAQTQHNNNSSRFGKFVRITFAPDGSIAGANIDWYLLEKSRVVFRSEAERGGAQLPCVLLTYGGCWDVEGSPESLLLRGGVEDYEYLNKSRHEIDGVDDKEEWAALKSALDTVGFTIAGQFDLFHIVAAVLHIGNIAITATRADDAVMPDPSQAECVYHLLGLPVAEFMRAVLRPRTLAGCEWVSQARTQKQALEELSALCKTLYERLFGTIVDHINVVLDRPSSKSTFIGVLDITGFEIFEINGYEQLLINYTNEKLQQFFNHHMFVLKQEEYTRERIKWEYVNFGLDLQPTIDLIEASGSVIGILSCLDEECIMPRATNLTFTNKLHGMWAGGQDDKHQHPGLAKYEPTRFHQGFIVHHYAADVQYRTNGWLEKNKDPLNDNLTRVLAASSDRYVARAGDARWTGRCIVPNVNKKPGRMDIPLVLDQLQCNGVLEGIRIAHLGYPNRLPFVEFRQRYEVLTPGIIPHGYMDGREACRRMVKALELDDVIFKIRTSKIFFKVGVLVELEERCDVLLFEIFSWLQAVVRMWTARRQMKKVLNRTVAIRTIQRNARMYGELREWPWWQLYTKVRPLLAATRNDDELRKKKAELILVKELAEHAKLQEVHGQRMSFYWAYIDRGPMVYQPLEIFADDKTKLTLHGLQQHYVELEKTRKNRKLNELLDSLEFNQVVIFVKFVAWANELNKLLVSCNFPSISIHSGLVQEEHISRYTAFKAFEKRILVATDIFSHGIDVKRVNIVINYNCPPDADSYLHRVSDVLMYYCIPTASLVNSTLIPHCKHVCTLVPRILWYFMPGHQRPNHVRIWSPQLRLYSDDAEVFGAEPFASAFAECLTTARVRDNGAFILKKLLASKWNPDTNLVLLDDWLIFTLGAAIVENMPVDAVHNSWLLFLNVLFIRYLHQGRRDGEELAYNLLETAQMANFHKYFRIYDEAESPPEFNWDHEIDRDPFWCRIEEDDDNSAWEDEEDEDEEDEEDESRMDVDDAEEDNNTSGDYIPSENLDEDDDTNAPEPPYDLLEFVACHQRVRRAHVSPTQTSLPTHLEVLELPHLWAENLKQFFFSDTLHDKRDPKHVVEDLVAMRRLKPKQYDSEDFRNALRTSELFQLMQYVAKPGNLLETSHPDVEESFRWHNWKLSYAELICDWVSPTVKLEDYKELPLFNNDSDARYKFMYESLDSRFHVVVSETAEHRTFLNEVKNELYCPLPRVVGPECTESMDDSVSDADSHWDAASDSDESESDWDAAAASRSKLKPPPPPQNSSRTSGSSCPYCYNLPERKQCIRVLYVTRRPCRHLIGNALTCAPPNQYLRPKPLKPKKGSTDVPPPKICYIHPFKQLNMRLVKFRKCVYERCGKDIVRFVYQRPDGKQEIVGGVRFKPFSKKTLARLINNHRLVKIRAIRRRDMLHRWRYGTMTAAGSRQPARGRKGDVYGPYACHRGDTPDDIKALFREAVDADILVEAANTIAPGLKKEINDLTRKSKLNYLGHTGLTNFACTNYISCIHPDADHGYEDVVKNLGKKDGCSMDIMSTVPSCLQQIFCPELDLWDVIQRPLLQLLFAVKMLTELGVVIIYVPLFNMYDKITEPDLWNIIQ</sequence>
<evidence type="ECO:0000313" key="12">
    <source>
        <dbReference type="EMBL" id="KAJ7355960.1"/>
    </source>
</evidence>
<feature type="region of interest" description="Disordered" evidence="9">
    <location>
        <begin position="364"/>
        <end position="397"/>
    </location>
</feature>
<feature type="domain" description="Myosin motor" evidence="11">
    <location>
        <begin position="491"/>
        <end position="1000"/>
    </location>
</feature>
<dbReference type="CDD" id="cd18787">
    <property type="entry name" value="SF2_C_DEAD"/>
    <property type="match status" value="1"/>
</dbReference>
<evidence type="ECO:0000313" key="13">
    <source>
        <dbReference type="Proteomes" id="UP001218218"/>
    </source>
</evidence>
<evidence type="ECO:0000256" key="9">
    <source>
        <dbReference type="SAM" id="MobiDB-lite"/>
    </source>
</evidence>
<dbReference type="GO" id="GO:0016459">
    <property type="term" value="C:myosin complex"/>
    <property type="evidence" value="ECO:0007669"/>
    <property type="project" value="UniProtKB-KW"/>
</dbReference>
<dbReference type="GO" id="GO:0000146">
    <property type="term" value="F:microfilament motor activity"/>
    <property type="evidence" value="ECO:0007669"/>
    <property type="project" value="TreeGrafter"/>
</dbReference>
<dbReference type="InterPro" id="IPR001609">
    <property type="entry name" value="Myosin_head_motor_dom-like"/>
</dbReference>
<dbReference type="EMBL" id="JARIHO010000009">
    <property type="protein sequence ID" value="KAJ7355960.1"/>
    <property type="molecule type" value="Genomic_DNA"/>
</dbReference>
<dbReference type="GO" id="GO:0016020">
    <property type="term" value="C:membrane"/>
    <property type="evidence" value="ECO:0007669"/>
    <property type="project" value="TreeGrafter"/>
</dbReference>
<organism evidence="12 13">
    <name type="scientific">Mycena albidolilacea</name>
    <dbReference type="NCBI Taxonomy" id="1033008"/>
    <lineage>
        <taxon>Eukaryota</taxon>
        <taxon>Fungi</taxon>
        <taxon>Dikarya</taxon>
        <taxon>Basidiomycota</taxon>
        <taxon>Agaricomycotina</taxon>
        <taxon>Agaricomycetes</taxon>
        <taxon>Agaricomycetidae</taxon>
        <taxon>Agaricales</taxon>
        <taxon>Marasmiineae</taxon>
        <taxon>Mycenaceae</taxon>
        <taxon>Mycena</taxon>
    </lineage>
</organism>
<feature type="compositionally biased region" description="Acidic residues" evidence="9">
    <location>
        <begin position="1833"/>
        <end position="1842"/>
    </location>
</feature>
<dbReference type="Proteomes" id="UP001218218">
    <property type="component" value="Unassembled WGS sequence"/>
</dbReference>
<dbReference type="SMART" id="SM00490">
    <property type="entry name" value="HELICc"/>
    <property type="match status" value="1"/>
</dbReference>
<evidence type="ECO:0000256" key="7">
    <source>
        <dbReference type="ARBA" id="ARBA00023203"/>
    </source>
</evidence>
<dbReference type="Gene3D" id="1.10.10.820">
    <property type="match status" value="1"/>
</dbReference>
<keyword evidence="12" id="KW-0378">Hydrolase</keyword>
<feature type="region of interest" description="Disordered" evidence="9">
    <location>
        <begin position="88"/>
        <end position="110"/>
    </location>
</feature>
<gene>
    <name evidence="12" type="ORF">DFH08DRAFT_1053689</name>
</gene>
<dbReference type="Gene3D" id="1.20.5.4820">
    <property type="match status" value="1"/>
</dbReference>
<dbReference type="Gene3D" id="1.20.58.530">
    <property type="match status" value="1"/>
</dbReference>